<comment type="caution">
    <text evidence="1">The sequence shown here is derived from an EMBL/GenBank/DDBJ whole genome shotgun (WGS) entry which is preliminary data.</text>
</comment>
<dbReference type="EMBL" id="MU275920">
    <property type="protein sequence ID" value="KAI0046636.1"/>
    <property type="molecule type" value="Genomic_DNA"/>
</dbReference>
<dbReference type="Proteomes" id="UP000814033">
    <property type="component" value="Unassembled WGS sequence"/>
</dbReference>
<evidence type="ECO:0000313" key="1">
    <source>
        <dbReference type="EMBL" id="KAI0046636.1"/>
    </source>
</evidence>
<gene>
    <name evidence="1" type="ORF">FA95DRAFT_1606702</name>
</gene>
<name>A0ACB8RSN7_9AGAM</name>
<evidence type="ECO:0000313" key="2">
    <source>
        <dbReference type="Proteomes" id="UP000814033"/>
    </source>
</evidence>
<reference evidence="1" key="2">
    <citation type="journal article" date="2022" name="New Phytol.">
        <title>Evolutionary transition to the ectomycorrhizal habit in the genomes of a hyperdiverse lineage of mushroom-forming fungi.</title>
        <authorList>
            <person name="Looney B."/>
            <person name="Miyauchi S."/>
            <person name="Morin E."/>
            <person name="Drula E."/>
            <person name="Courty P.E."/>
            <person name="Kohler A."/>
            <person name="Kuo A."/>
            <person name="LaButti K."/>
            <person name="Pangilinan J."/>
            <person name="Lipzen A."/>
            <person name="Riley R."/>
            <person name="Andreopoulos W."/>
            <person name="He G."/>
            <person name="Johnson J."/>
            <person name="Nolan M."/>
            <person name="Tritt A."/>
            <person name="Barry K.W."/>
            <person name="Grigoriev I.V."/>
            <person name="Nagy L.G."/>
            <person name="Hibbett D."/>
            <person name="Henrissat B."/>
            <person name="Matheny P.B."/>
            <person name="Labbe J."/>
            <person name="Martin F.M."/>
        </authorList>
    </citation>
    <scope>NUCLEOTIDE SEQUENCE</scope>
    <source>
        <strain evidence="1">FP105234-sp</strain>
    </source>
</reference>
<accession>A0ACB8RSN7</accession>
<keyword evidence="2" id="KW-1185">Reference proteome</keyword>
<proteinExistence type="predicted"/>
<organism evidence="1 2">
    <name type="scientific">Auriscalpium vulgare</name>
    <dbReference type="NCBI Taxonomy" id="40419"/>
    <lineage>
        <taxon>Eukaryota</taxon>
        <taxon>Fungi</taxon>
        <taxon>Dikarya</taxon>
        <taxon>Basidiomycota</taxon>
        <taxon>Agaricomycotina</taxon>
        <taxon>Agaricomycetes</taxon>
        <taxon>Russulales</taxon>
        <taxon>Auriscalpiaceae</taxon>
        <taxon>Auriscalpium</taxon>
    </lineage>
</organism>
<reference evidence="1" key="1">
    <citation type="submission" date="2021-02" db="EMBL/GenBank/DDBJ databases">
        <authorList>
            <consortium name="DOE Joint Genome Institute"/>
            <person name="Ahrendt S."/>
            <person name="Looney B.P."/>
            <person name="Miyauchi S."/>
            <person name="Morin E."/>
            <person name="Drula E."/>
            <person name="Courty P.E."/>
            <person name="Chicoki N."/>
            <person name="Fauchery L."/>
            <person name="Kohler A."/>
            <person name="Kuo A."/>
            <person name="Labutti K."/>
            <person name="Pangilinan J."/>
            <person name="Lipzen A."/>
            <person name="Riley R."/>
            <person name="Andreopoulos W."/>
            <person name="He G."/>
            <person name="Johnson J."/>
            <person name="Barry K.W."/>
            <person name="Grigoriev I.V."/>
            <person name="Nagy L."/>
            <person name="Hibbett D."/>
            <person name="Henrissat B."/>
            <person name="Matheny P.B."/>
            <person name="Labbe J."/>
            <person name="Martin F."/>
        </authorList>
    </citation>
    <scope>NUCLEOTIDE SEQUENCE</scope>
    <source>
        <strain evidence="1">FP105234-sp</strain>
    </source>
</reference>
<sequence>MDPFAENFLYSDIYAGQQPFAPDIGVTAGASAHNASSPTLSAHLSSTSYVSSSAFVAEQEQQQPFDPWSPDWDMWIDAQLKLLLLNAEPAPATSISDVDNSYTVDPAILSLAHTGYAVEVPVSREQSPEPGAPMMPMPLTHSESLDRDPPPTTVALAVDWQQQTNAAHAGEFHPASTGLPSVPTALPQPLFHRGSSTAAFQAGRKTRRKTRAHPYALVCPECPFVQENGRSWDMKRHVKTHDAVRNTFSCERRGCEESFSRMDAVRRHQKNVNARCAMEQGDDA</sequence>
<protein>
    <submittedName>
        <fullName evidence="1">Uncharacterized protein</fullName>
    </submittedName>
</protein>